<dbReference type="Gene3D" id="3.40.190.10">
    <property type="entry name" value="Periplasmic binding protein-like II"/>
    <property type="match status" value="2"/>
</dbReference>
<keyword evidence="2" id="KW-0805">Transcription regulation</keyword>
<dbReference type="CDD" id="cd08414">
    <property type="entry name" value="PBP2_LTTR_aromatics_like"/>
    <property type="match status" value="1"/>
</dbReference>
<dbReference type="Gene3D" id="1.10.10.10">
    <property type="entry name" value="Winged helix-like DNA-binding domain superfamily/Winged helix DNA-binding domain"/>
    <property type="match status" value="1"/>
</dbReference>
<dbReference type="Pfam" id="PF03466">
    <property type="entry name" value="LysR_substrate"/>
    <property type="match status" value="1"/>
</dbReference>
<dbReference type="PRINTS" id="PR00039">
    <property type="entry name" value="HTHLYSR"/>
</dbReference>
<organism evidence="6 7">
    <name type="scientific">Kluyvera intermedia</name>
    <name type="common">Enterobacter intermedius</name>
    <dbReference type="NCBI Taxonomy" id="61648"/>
    <lineage>
        <taxon>Bacteria</taxon>
        <taxon>Pseudomonadati</taxon>
        <taxon>Pseudomonadota</taxon>
        <taxon>Gammaproteobacteria</taxon>
        <taxon>Enterobacterales</taxon>
        <taxon>Enterobacteriaceae</taxon>
        <taxon>Kluyvera</taxon>
    </lineage>
</organism>
<dbReference type="InterPro" id="IPR036390">
    <property type="entry name" value="WH_DNA-bd_sf"/>
</dbReference>
<keyword evidence="7" id="KW-1185">Reference proteome</keyword>
<evidence type="ECO:0000256" key="4">
    <source>
        <dbReference type="ARBA" id="ARBA00023163"/>
    </source>
</evidence>
<evidence type="ECO:0000256" key="1">
    <source>
        <dbReference type="ARBA" id="ARBA00009437"/>
    </source>
</evidence>
<dbReference type="PANTHER" id="PTHR30346">
    <property type="entry name" value="TRANSCRIPTIONAL DUAL REGULATOR HCAR-RELATED"/>
    <property type="match status" value="1"/>
</dbReference>
<protein>
    <submittedName>
        <fullName evidence="6">LysR family transcriptional regulator</fullName>
    </submittedName>
</protein>
<dbReference type="InterPro" id="IPR036388">
    <property type="entry name" value="WH-like_DNA-bd_sf"/>
</dbReference>
<dbReference type="InterPro" id="IPR005119">
    <property type="entry name" value="LysR_subst-bd"/>
</dbReference>
<name>A0ABX6DMP6_KLUIN</name>
<proteinExistence type="inferred from homology"/>
<dbReference type="SUPFAM" id="SSF53850">
    <property type="entry name" value="Periplasmic binding protein-like II"/>
    <property type="match status" value="1"/>
</dbReference>
<evidence type="ECO:0000313" key="6">
    <source>
        <dbReference type="EMBL" id="QGH29821.1"/>
    </source>
</evidence>
<dbReference type="EMBL" id="CP045845">
    <property type="protein sequence ID" value="QGH29821.1"/>
    <property type="molecule type" value="Genomic_DNA"/>
</dbReference>
<evidence type="ECO:0000256" key="2">
    <source>
        <dbReference type="ARBA" id="ARBA00023015"/>
    </source>
</evidence>
<keyword evidence="4" id="KW-0804">Transcription</keyword>
<keyword evidence="3" id="KW-0238">DNA-binding</keyword>
<gene>
    <name evidence="6" type="ORF">GHC21_09180</name>
</gene>
<dbReference type="RefSeq" id="WP_153742717.1">
    <property type="nucleotide sequence ID" value="NZ_CP045843.1"/>
</dbReference>
<dbReference type="InterPro" id="IPR000847">
    <property type="entry name" value="LysR_HTH_N"/>
</dbReference>
<feature type="domain" description="HTH lysR-type" evidence="5">
    <location>
        <begin position="1"/>
        <end position="58"/>
    </location>
</feature>
<reference evidence="6 7" key="1">
    <citation type="submission" date="2019-10" db="EMBL/GenBank/DDBJ databases">
        <title>Complete genome sequencing of drug resistant plasmids in Kluyvera intermedia.</title>
        <authorList>
            <person name="Ke C."/>
            <person name="Jian S."/>
        </authorList>
    </citation>
    <scope>NUCLEOTIDE SEQUENCE [LARGE SCALE GENOMIC DNA]</scope>
    <source>
        <strain evidence="6 7">N2-1</strain>
    </source>
</reference>
<dbReference type="GeneID" id="91972573"/>
<evidence type="ECO:0000256" key="3">
    <source>
        <dbReference type="ARBA" id="ARBA00023125"/>
    </source>
</evidence>
<dbReference type="Pfam" id="PF00126">
    <property type="entry name" value="HTH_1"/>
    <property type="match status" value="1"/>
</dbReference>
<dbReference type="SUPFAM" id="SSF46785">
    <property type="entry name" value="Winged helix' DNA-binding domain"/>
    <property type="match status" value="1"/>
</dbReference>
<dbReference type="Proteomes" id="UP000344450">
    <property type="component" value="Chromosome"/>
</dbReference>
<evidence type="ECO:0000313" key="7">
    <source>
        <dbReference type="Proteomes" id="UP000344450"/>
    </source>
</evidence>
<dbReference type="PROSITE" id="PS50931">
    <property type="entry name" value="HTH_LYSR"/>
    <property type="match status" value="1"/>
</dbReference>
<comment type="similarity">
    <text evidence="1">Belongs to the LysR transcriptional regulatory family.</text>
</comment>
<sequence length="294" mass="31610">MELRHLRYFLAVAEEGHFGRAAKRLNIVQPALSMQIKALEEELGGALFIRTSRRVELTDAGRLMQAEAQRTLAQADHAQLAVARAMRGETGRVRVGFAGNAIFSGKLIADLRRFHQTYPDAELVISEVAPQQQLAAIATGQLDIGYMPATSKTDAPGIVAQSLGQWGILVALHDQHPLTVHTSITIDMLAAQPLILYEAHDDQEQLFLTLSHKLGADLQVAHRSGSTLSVLAIAATGLGVALVPAPLRQVTIPGLVYRRLDDADLNANLMLVSRAQEPNAAAAAYLALSSQPSA</sequence>
<accession>A0ABX6DMP6</accession>
<dbReference type="PANTHER" id="PTHR30346:SF17">
    <property type="entry name" value="LYSR FAMILY TRANSCRIPTIONAL REGULATOR"/>
    <property type="match status" value="1"/>
</dbReference>
<evidence type="ECO:0000259" key="5">
    <source>
        <dbReference type="PROSITE" id="PS50931"/>
    </source>
</evidence>